<feature type="compositionally biased region" description="Acidic residues" evidence="2">
    <location>
        <begin position="1564"/>
        <end position="1579"/>
    </location>
</feature>
<feature type="compositionally biased region" description="Polar residues" evidence="2">
    <location>
        <begin position="10"/>
        <end position="19"/>
    </location>
</feature>
<dbReference type="GO" id="GO:1901673">
    <property type="term" value="P:regulation of mitotic spindle assembly"/>
    <property type="evidence" value="ECO:0007669"/>
    <property type="project" value="TreeGrafter"/>
</dbReference>
<feature type="compositionally biased region" description="Acidic residues" evidence="2">
    <location>
        <begin position="1704"/>
        <end position="1724"/>
    </location>
</feature>
<feature type="compositionally biased region" description="Low complexity" evidence="2">
    <location>
        <begin position="1642"/>
        <end position="1653"/>
    </location>
</feature>
<feature type="coiled-coil region" evidence="1">
    <location>
        <begin position="390"/>
        <end position="459"/>
    </location>
</feature>
<feature type="coiled-coil region" evidence="1">
    <location>
        <begin position="660"/>
        <end position="711"/>
    </location>
</feature>
<evidence type="ECO:0000256" key="1">
    <source>
        <dbReference type="SAM" id="Coils"/>
    </source>
</evidence>
<dbReference type="SUPFAM" id="SSF90257">
    <property type="entry name" value="Myosin rod fragments"/>
    <property type="match status" value="1"/>
</dbReference>
<dbReference type="GO" id="GO:0005643">
    <property type="term" value="C:nuclear pore"/>
    <property type="evidence" value="ECO:0007669"/>
    <property type="project" value="TreeGrafter"/>
</dbReference>
<feature type="coiled-coil region" evidence="1">
    <location>
        <begin position="94"/>
        <end position="170"/>
    </location>
</feature>
<keyword evidence="1" id="KW-0175">Coiled coil</keyword>
<dbReference type="WBParaSite" id="Pan_g263.t1">
    <property type="protein sequence ID" value="Pan_g263.t1"/>
    <property type="gene ID" value="Pan_g263"/>
</dbReference>
<feature type="coiled-coil region" evidence="1">
    <location>
        <begin position="839"/>
        <end position="1010"/>
    </location>
</feature>
<feature type="coiled-coil region" evidence="1">
    <location>
        <begin position="538"/>
        <end position="586"/>
    </location>
</feature>
<feature type="compositionally biased region" description="Low complexity" evidence="2">
    <location>
        <begin position="1537"/>
        <end position="1563"/>
    </location>
</feature>
<feature type="region of interest" description="Disordered" evidence="2">
    <location>
        <begin position="1279"/>
        <end position="1298"/>
    </location>
</feature>
<proteinExistence type="predicted"/>
<evidence type="ECO:0000313" key="4">
    <source>
        <dbReference type="WBParaSite" id="Pan_g263.t1"/>
    </source>
</evidence>
<organism evidence="3 4">
    <name type="scientific">Panagrellus redivivus</name>
    <name type="common">Microworm</name>
    <dbReference type="NCBI Taxonomy" id="6233"/>
    <lineage>
        <taxon>Eukaryota</taxon>
        <taxon>Metazoa</taxon>
        <taxon>Ecdysozoa</taxon>
        <taxon>Nematoda</taxon>
        <taxon>Chromadorea</taxon>
        <taxon>Rhabditida</taxon>
        <taxon>Tylenchina</taxon>
        <taxon>Panagrolaimomorpha</taxon>
        <taxon>Panagrolaimoidea</taxon>
        <taxon>Panagrolaimidae</taxon>
        <taxon>Panagrellus</taxon>
    </lineage>
</organism>
<feature type="compositionally biased region" description="Acidic residues" evidence="2">
    <location>
        <begin position="1587"/>
        <end position="1605"/>
    </location>
</feature>
<dbReference type="GO" id="GO:0006406">
    <property type="term" value="P:mRNA export from nucleus"/>
    <property type="evidence" value="ECO:0007669"/>
    <property type="project" value="TreeGrafter"/>
</dbReference>
<feature type="coiled-coil region" evidence="1">
    <location>
        <begin position="1050"/>
        <end position="1105"/>
    </location>
</feature>
<dbReference type="GO" id="GO:0017056">
    <property type="term" value="F:structural constituent of nuclear pore"/>
    <property type="evidence" value="ECO:0007669"/>
    <property type="project" value="TreeGrafter"/>
</dbReference>
<dbReference type="Gene3D" id="1.10.287.1490">
    <property type="match status" value="2"/>
</dbReference>
<feature type="region of interest" description="Disordered" evidence="2">
    <location>
        <begin position="1510"/>
        <end position="1724"/>
    </location>
</feature>
<feature type="compositionally biased region" description="Acidic residues" evidence="2">
    <location>
        <begin position="1665"/>
        <end position="1697"/>
    </location>
</feature>
<name>A0A7E4VSC4_PANRE</name>
<accession>A0A7E4VSC4</accession>
<reference evidence="3" key="1">
    <citation type="journal article" date="2013" name="Genetics">
        <title>The draft genome and transcriptome of Panagrellus redivivus are shaped by the harsh demands of a free-living lifestyle.</title>
        <authorList>
            <person name="Srinivasan J."/>
            <person name="Dillman A.R."/>
            <person name="Macchietto M.G."/>
            <person name="Heikkinen L."/>
            <person name="Lakso M."/>
            <person name="Fracchia K.M."/>
            <person name="Antoshechkin I."/>
            <person name="Mortazavi A."/>
            <person name="Wong G."/>
            <person name="Sternberg P.W."/>
        </authorList>
    </citation>
    <scope>NUCLEOTIDE SEQUENCE [LARGE SCALE GENOMIC DNA]</scope>
    <source>
        <strain evidence="3">MT8872</strain>
    </source>
</reference>
<reference evidence="4" key="2">
    <citation type="submission" date="2020-10" db="UniProtKB">
        <authorList>
            <consortium name="WormBaseParasite"/>
        </authorList>
    </citation>
    <scope>IDENTIFICATION</scope>
</reference>
<evidence type="ECO:0000313" key="3">
    <source>
        <dbReference type="Proteomes" id="UP000492821"/>
    </source>
</evidence>
<dbReference type="PANTHER" id="PTHR18898:SF2">
    <property type="entry name" value="NUCLEOPROTEIN TPR"/>
    <property type="match status" value="1"/>
</dbReference>
<feature type="coiled-coil region" evidence="1">
    <location>
        <begin position="210"/>
        <end position="343"/>
    </location>
</feature>
<keyword evidence="3" id="KW-1185">Reference proteome</keyword>
<dbReference type="PANTHER" id="PTHR18898">
    <property type="entry name" value="NUCLEOPROTEIN TPR-RELATED"/>
    <property type="match status" value="1"/>
</dbReference>
<sequence length="1724" mass="192220">MADEPASASDIAQQPSTVIGPSGDADILTKISDLERENYVLQEQLADAQASASAATTEAERFRVANAALEKAAIDRTDGFLKVDRERETLLIDKAALQAENARLKHSGQLLEAQTTRLLTEKRNLLEDVNSLKTDIQKAQATIAKLNSEADEFNAQKATLAHDKERWEQDKNLYSKSREWYLNECAERDKTISKLQLQISQFERDFGNERAKFETQIDELTLQAEATAANLADSETEIATLRERLDAALAENTRILDSTANELRIKERLTDAYKTEISSLKDELENAKNDVAAINAAIAEKQAALEAMGGEMRRITEEAASQMSDRETQIANLKDELEKANELLKFGSAGLNNIDFAEISPAAAAAAELLQNGTSLTSIYAKHCKVTAELAQEREERHQLEKYVQELLTDFKTNAPSILQMRREAESVMQENSLLREQLREVLAEREELMARCGSLEREFEFTRTELVYAQRENDTLKTQVKSVLAAMEKRNSPESSDEEIFASVQHVHKYNLELLNKIAQLESSRDEALTTGMRHEVEELEVKLSDALRELESLRNTHSQMTLIIEQVEKQRDAYKQELEAAVNRSPVKSKSNVNASQSGAVNDENLDVSIYTTRIAGLEDKIAFIVNDKQNTEKTLQERIDAQLELISQLRSTNGRLLSDLEHQKRNSELAVKRVREAEKEANAKAAQAVKARAELDTARAKNAEITDQMMRKVDEHTRLKVEHQQLTEKYEICRNSEIRLSAEVEVLRSASHKNERLNIALEALQGTISANTADKASQLQSQIDLLTVERDNYRNCLEDLRTSADRRCSEAQAACAEATAEKERIAVDLRYQREIYELLQKRFAAAEAELAKATQTTKSVNTSSEDIHQLRNSNAFLEKQNAEQKMSIAGLKARLEAKERELAEVSTVSGNFESTMRNQDEITRTQAQRLEGTVSELTAELEVAKSTIAELEEKLKTADEREANASQEMDNVRNAAQAEITELQRILSDAEQQREAAQQEISDRLMELATVRAERETVDSQLQFMEVQLKDAATLEAELRHKLKTASDEADAKVAETETTLNRLRNAEVLLLKENAHLSEEVKQLQARDKDLQVQCDTLLERLHAMTNEANTSTNLLDTSYADTSISHAASTDMLIDVLRKTKNREVELRMSAELELSRIRAQSNIDEARIASLSEEVAALQAQVQVNSQLTAEKSSLLQRLESLQSVQRQNVQLKNELTAATTNADAGNKQAKDLERQVSNLTTSKSQLNTRLATLTQDLAHARTELNETRARLSQAEKQLSMPQASSAASADKDALVAQITELKEALDKEKKKFLECRNLAKRYRDENSQLKPQLEKLRQDYEALRTSSETLTRELEAARVSQAPVGRGMPARVHNENVQLKKKVAESMKQLDEYNTSIATLKSTNEDLTKQVAELQAEIDSLQAKSNEADEIAQRQTILAATLQKAQTKSQELEKTVKLLESDCEAKRQLIIELEKNQSKVQAPPAAAAPAPPIPALNAARKRPISNSSVELPKRPKITFNEPPKEPTPPVQQQQPSAPASVPVQPAPVAVAPVVEQPAEEPIDVEVLDEEEAVAPAADEGNFEADEGELALLEGDDGPGDNQQGDAESEENQQKLLDEEPEGAAEAMDVQEEQEAPAAPAPAVVAPSLPVIELQNNEDTTESDAEGTDEYEDEDEEGEEGEDFDETDEGGFEVVNDNNDDEEEDDDDDDDDDIQVLN</sequence>
<protein>
    <submittedName>
        <fullName evidence="4">TPR_MLP1_2 domain-containing protein</fullName>
    </submittedName>
</protein>
<evidence type="ECO:0000256" key="2">
    <source>
        <dbReference type="SAM" id="MobiDB-lite"/>
    </source>
</evidence>
<feature type="compositionally biased region" description="Acidic residues" evidence="2">
    <location>
        <begin position="1625"/>
        <end position="1641"/>
    </location>
</feature>
<feature type="region of interest" description="Disordered" evidence="2">
    <location>
        <begin position="1"/>
        <end position="24"/>
    </location>
</feature>
<dbReference type="Proteomes" id="UP000492821">
    <property type="component" value="Unassembled WGS sequence"/>
</dbReference>